<proteinExistence type="predicted"/>
<protein>
    <submittedName>
        <fullName evidence="1">Uncharacterized protein</fullName>
    </submittedName>
</protein>
<evidence type="ECO:0000313" key="2">
    <source>
        <dbReference type="Proteomes" id="UP000268469"/>
    </source>
</evidence>
<organism evidence="1 2">
    <name type="scientific">candidate division WOR-3 bacterium</name>
    <dbReference type="NCBI Taxonomy" id="2052148"/>
    <lineage>
        <taxon>Bacteria</taxon>
        <taxon>Bacteria division WOR-3</taxon>
    </lineage>
</organism>
<reference evidence="1 2" key="1">
    <citation type="submission" date="2018-06" db="EMBL/GenBank/DDBJ databases">
        <title>Extensive metabolic versatility and redundancy in microbially diverse, dynamic hydrothermal sediments.</title>
        <authorList>
            <person name="Dombrowski N."/>
            <person name="Teske A."/>
            <person name="Baker B.J."/>
        </authorList>
    </citation>
    <scope>NUCLEOTIDE SEQUENCE [LARGE SCALE GENOMIC DNA]</scope>
    <source>
        <strain evidence="1">B36_G15</strain>
    </source>
</reference>
<name>A0A660SLL0_UNCW3</name>
<sequence>MLERIAIFFIIVAGILILRPSSSNLSPIPQVAPVPELGCFQSVRSDPFIRSSPTPDTQPEFILSIKGIVMDRSGGMVIIETDKEPLILKPGEQYQGVRIIKITEKFVVTSHRGRKDTTFIW</sequence>
<evidence type="ECO:0000313" key="1">
    <source>
        <dbReference type="EMBL" id="RKX71392.1"/>
    </source>
</evidence>
<dbReference type="EMBL" id="QNBE01000010">
    <property type="protein sequence ID" value="RKX71392.1"/>
    <property type="molecule type" value="Genomic_DNA"/>
</dbReference>
<dbReference type="Proteomes" id="UP000268469">
    <property type="component" value="Unassembled WGS sequence"/>
</dbReference>
<accession>A0A660SLL0</accession>
<gene>
    <name evidence="1" type="ORF">DRP53_01785</name>
</gene>
<comment type="caution">
    <text evidence="1">The sequence shown here is derived from an EMBL/GenBank/DDBJ whole genome shotgun (WGS) entry which is preliminary data.</text>
</comment>
<dbReference type="AlphaFoldDB" id="A0A660SLL0"/>